<dbReference type="KEGG" id="hnv:DDQ68_10290"/>
<keyword evidence="1" id="KW-0472">Membrane</keyword>
<keyword evidence="1" id="KW-0812">Transmembrane</keyword>
<proteinExistence type="predicted"/>
<dbReference type="Proteomes" id="UP000245999">
    <property type="component" value="Chromosome"/>
</dbReference>
<feature type="transmembrane region" description="Helical" evidence="1">
    <location>
        <begin position="24"/>
        <end position="45"/>
    </location>
</feature>
<keyword evidence="1" id="KW-1133">Transmembrane helix</keyword>
<dbReference type="RefSeq" id="WP_109656218.1">
    <property type="nucleotide sequence ID" value="NZ_CP029145.1"/>
</dbReference>
<evidence type="ECO:0000313" key="2">
    <source>
        <dbReference type="EMBL" id="AWM33131.1"/>
    </source>
</evidence>
<name>A0A2Z3GL94_9BACT</name>
<dbReference type="AlphaFoldDB" id="A0A2Z3GL94"/>
<keyword evidence="3" id="KW-1185">Reference proteome</keyword>
<reference evidence="3" key="1">
    <citation type="submission" date="2018-04" db="EMBL/GenBank/DDBJ databases">
        <title>Complete genome of Antarctic heterotrophic bacterium Hymenobacter nivis.</title>
        <authorList>
            <person name="Terashima M."/>
        </authorList>
    </citation>
    <scope>NUCLEOTIDE SEQUENCE [LARGE SCALE GENOMIC DNA]</scope>
    <source>
        <strain evidence="3">NBRC 111535</strain>
    </source>
</reference>
<accession>A0A2Z3GL94</accession>
<evidence type="ECO:0000256" key="1">
    <source>
        <dbReference type="SAM" id="Phobius"/>
    </source>
</evidence>
<gene>
    <name evidence="2" type="ORF">DDQ68_10290</name>
</gene>
<dbReference type="OrthoDB" id="1418911at2"/>
<dbReference type="EMBL" id="CP029145">
    <property type="protein sequence ID" value="AWM33131.1"/>
    <property type="molecule type" value="Genomic_DNA"/>
</dbReference>
<organism evidence="2 3">
    <name type="scientific">Hymenobacter nivis</name>
    <dbReference type="NCBI Taxonomy" id="1850093"/>
    <lineage>
        <taxon>Bacteria</taxon>
        <taxon>Pseudomonadati</taxon>
        <taxon>Bacteroidota</taxon>
        <taxon>Cytophagia</taxon>
        <taxon>Cytophagales</taxon>
        <taxon>Hymenobacteraceae</taxon>
        <taxon>Hymenobacter</taxon>
    </lineage>
</organism>
<sequence>MWNATRQINETGTWSLKSTTPSGLVLWAIWLIEATIIVGGAYLMAAAQAQEPFSEATGAWADEETLAHPVGYIAQTADARRAFETG</sequence>
<protein>
    <submittedName>
        <fullName evidence="2">Uncharacterized protein</fullName>
    </submittedName>
</protein>
<evidence type="ECO:0000313" key="3">
    <source>
        <dbReference type="Proteomes" id="UP000245999"/>
    </source>
</evidence>